<dbReference type="AlphaFoldDB" id="A0A0F9AFW6"/>
<name>A0A0F9AFW6_9ZZZZ</name>
<gene>
    <name evidence="1" type="ORF">LCGC14_2854200</name>
</gene>
<comment type="caution">
    <text evidence="1">The sequence shown here is derived from an EMBL/GenBank/DDBJ whole genome shotgun (WGS) entry which is preliminary data.</text>
</comment>
<sequence>MDVEYHTLAVYLYDPRTEGGSIAEFQTDIDARVARKVYDEIVNNSIPEEERRFTEELEE</sequence>
<dbReference type="EMBL" id="LAZR01054984">
    <property type="protein sequence ID" value="KKK77379.1"/>
    <property type="molecule type" value="Genomic_DNA"/>
</dbReference>
<protein>
    <submittedName>
        <fullName evidence="1">Uncharacterized protein</fullName>
    </submittedName>
</protein>
<evidence type="ECO:0000313" key="1">
    <source>
        <dbReference type="EMBL" id="KKK77379.1"/>
    </source>
</evidence>
<organism evidence="1">
    <name type="scientific">marine sediment metagenome</name>
    <dbReference type="NCBI Taxonomy" id="412755"/>
    <lineage>
        <taxon>unclassified sequences</taxon>
        <taxon>metagenomes</taxon>
        <taxon>ecological metagenomes</taxon>
    </lineage>
</organism>
<reference evidence="1" key="1">
    <citation type="journal article" date="2015" name="Nature">
        <title>Complex archaea that bridge the gap between prokaryotes and eukaryotes.</title>
        <authorList>
            <person name="Spang A."/>
            <person name="Saw J.H."/>
            <person name="Jorgensen S.L."/>
            <person name="Zaremba-Niedzwiedzka K."/>
            <person name="Martijn J."/>
            <person name="Lind A.E."/>
            <person name="van Eijk R."/>
            <person name="Schleper C."/>
            <person name="Guy L."/>
            <person name="Ettema T.J."/>
        </authorList>
    </citation>
    <scope>NUCLEOTIDE SEQUENCE</scope>
</reference>
<proteinExistence type="predicted"/>
<accession>A0A0F9AFW6</accession>